<evidence type="ECO:0008006" key="7">
    <source>
        <dbReference type="Google" id="ProtNLM"/>
    </source>
</evidence>
<feature type="region of interest" description="Disordered" evidence="2">
    <location>
        <begin position="2176"/>
        <end position="2241"/>
    </location>
</feature>
<reference evidence="5 6" key="1">
    <citation type="submission" date="2024-10" db="EMBL/GenBank/DDBJ databases">
        <authorList>
            <person name="Kim D."/>
        </authorList>
    </citation>
    <scope>NUCLEOTIDE SEQUENCE [LARGE SCALE GENOMIC DNA]</scope>
    <source>
        <strain evidence="5">Taebaek</strain>
    </source>
</reference>
<evidence type="ECO:0000256" key="2">
    <source>
        <dbReference type="SAM" id="MobiDB-lite"/>
    </source>
</evidence>
<feature type="region of interest" description="Disordered" evidence="2">
    <location>
        <begin position="123"/>
        <end position="157"/>
    </location>
</feature>
<dbReference type="SUPFAM" id="SSF53098">
    <property type="entry name" value="Ribonuclease H-like"/>
    <property type="match status" value="1"/>
</dbReference>
<dbReference type="InterPro" id="IPR001584">
    <property type="entry name" value="Integrase_cat-core"/>
</dbReference>
<dbReference type="InterPro" id="IPR040676">
    <property type="entry name" value="DUF5641"/>
</dbReference>
<dbReference type="Gene3D" id="4.10.60.10">
    <property type="entry name" value="Zinc finger, CCHC-type"/>
    <property type="match status" value="1"/>
</dbReference>
<feature type="region of interest" description="Disordered" evidence="2">
    <location>
        <begin position="1905"/>
        <end position="1941"/>
    </location>
</feature>
<organism evidence="5 6">
    <name type="scientific">Heterodera schachtii</name>
    <name type="common">Sugarbeet cyst nematode worm</name>
    <name type="synonym">Tylenchus schachtii</name>
    <dbReference type="NCBI Taxonomy" id="97005"/>
    <lineage>
        <taxon>Eukaryota</taxon>
        <taxon>Metazoa</taxon>
        <taxon>Ecdysozoa</taxon>
        <taxon>Nematoda</taxon>
        <taxon>Chromadorea</taxon>
        <taxon>Rhabditida</taxon>
        <taxon>Tylenchina</taxon>
        <taxon>Tylenchomorpha</taxon>
        <taxon>Tylenchoidea</taxon>
        <taxon>Heteroderidae</taxon>
        <taxon>Heteroderinae</taxon>
        <taxon>Heterodera</taxon>
    </lineage>
</organism>
<dbReference type="Gene3D" id="3.30.70.270">
    <property type="match status" value="1"/>
</dbReference>
<dbReference type="GO" id="GO:0008270">
    <property type="term" value="F:zinc ion binding"/>
    <property type="evidence" value="ECO:0007669"/>
    <property type="project" value="UniProtKB-KW"/>
</dbReference>
<evidence type="ECO:0000259" key="4">
    <source>
        <dbReference type="PROSITE" id="PS50994"/>
    </source>
</evidence>
<sequence>MSGHLRTKITTELKALEKAKTAAELNAESDQSMTSLENAILMEGATDRIKAEVNAISEKIEQIWAAINKWHDLMQKMDKDERKSEQALYEQFQSAEKLSTKMEAANTKLTELKDLEMKVTAGAKLQRSKADRDARTEQREYAKQMSKSGTEPEKGNTRMKHNEAAAVLYQLPTLRIKPFAGDKREWPMFEEAFKVAVEQRAGSKIEKLNLLKSLLEREAALLIGGLRLEEKNYDIAMKLLKDTYGDKGEYVRRLHTELANLKRCFSVEDSKQFCMELERLSRELEAAGEDIEGPPIYLMLEKKLYKPFLREILEEKAKNPDNWDTSSLRKTLGNTLNKELAIKEVMREYGFENRDTRVEQGFKRQFTRNRFGGSVNVTTNNFGKTNMEGRKFPMQRDANPRQVQGNSAQQNLGFQGRKGQEKNPRNQRNSLAINSQGELTPCAFCGGKHRHDTCEKMKTRPQRISVIQEKRLCFKCLKPNHTARNCPRPMRCFKCQQTHPTALCFQLNPQRGNEWKNTGNRVMNVREEEKQEKKDEFKEVTFSPTQCNSVQGKSRVLLRTAEVTIFNPSNPERSLVASVFVDDGSERSFIKANVAKKLGLPVLQTEECHLTGFGEKEAKRYLSNVVRVGFLGVNGDPYICALNEMEFIVKEMPIVTLNSMDEMELRKKKLSLPSRPRQPDILLGMDVRHDLKIRDESEKMPSGFTLSTSRIGRMISGYGQVQCPMDKSTQVMYTGSLISAIQNASSGDTEIELEERIKTFFGLNTIGMDDNPEINDKEEVMKLFRKSLTFKEGRYECGLPWNERVKDLPTNFQQARARLCSTVKKLREQNLVDEYQKIFDEWERNGIIERVADPSQTVGPVHYLPHRPVIKMDKSTTKIRIVMDASARPASRKGAPSLNECLHTGPLLLNELIGILLRWRRMKNLILADIEKAFLQLSVREEDRDATRFLWMEDPKNSDIFNPTFVKTIVFRFCRVSFGLTTSPFLLNATIREHLSFYDMDLSQNIMENLYVDNILIEVKEGKNMEKICQDAIELFRQGGMKLREFFSNKPDDIQGLPPELLAKEQTETKVLGISWTNECDEIKFRFKKFDGKSSKRNILAHIAKIYDPLGLVAPAVLPAKHFLQKLCESKHNWDETLEDALTKEWNQILESWKTKEGDEVTIRFARKIDDSDELDKEMHCFADASGKGLGVAIYIRRTAPKMSANLIFAKSLVKPSNLSDVAATIPKMELQSITLGVKLLKYVLQRLKMKPTQSTIWTDSLCSIERIKEHKKWDRFISNRLAKIRGQFEVKHLVSGDNPADVASRGTTPRELSRNLMWKHGPKWLSEEKSQWPKPAKIYHPDEEKMRSVEEEEIKSTPIVAGVPFQPIVRVNRYSSWRKAKVVGAYVLRWIQCLTKNKKSTGELLKNLRKLGPKKFEGWNKQILSVSELRASEQLLIWEAQQQFPPPEKLQRDLRLFNDKELWRCRGRIGEAEINEEAKFPIYLPPESWTTKLIVLEAHLLMRHPNHNTLLAHIREKFWIPKGRKFVKNTIQSRHYGCLNCRKERLKPYAYPQMPDLPKERVTTIRPFEKTGVDYFGPLTIKGGIKVYIALYTCLVVRAIHLEVAENCTAAEFLRTFRRFSSRRGLPSLVWSDNGTNFVVGAECIKEEWRREILVETSHEGVSWRFNTPIAPWMGGAWERLVGITRKALRRTVGRSLIERAEFDTLVCEIEAVVNTRPLTFQSDEEFTKPLRPVDFLLPYQRVEINLPLSEESSDDPDYTIKPRKKGELQQLMRVAIKRIDRFWNQWKSEYLLSLRERDRTNKGGGDLPNEGDIVLIEEAEDPRSFWKMGRVEKLLRGRDGLVRSARVQTKGKPLVRAINLLYPLEFVQSSEDNVSALQVGAIMDSQIATTEPSLPPENFAEMATTESSLPPVREESESSVSRGVRRSTNGDTRTKQQKQHGSLEILFPRNYTIPRRNMLFPSRLAYNDQTRKYRRQRARRLDLSGLRKLFVGLGGTQFVRRELQEQANPALREERQRKEKVEFFKKDAKRVAKAERKAREKAKKSSTDVNRQTINELNEAGSVHNPFEPMDVLPGEPSRDEPLRELARQEKFDREMAAEQRKGYEQRRIERKAERENELRRICDKERRHYAAQRVIDKRRKWQQGRQRDVNRSWRKPRYCRTYEVSPIRQAAIATNELSGANEKEDRPRNDGQLQGERQNEEPVRNLQRPCQRNPINERQKVSHGREPQPLLERQTRIKLAPARPGFRRMVNYSLFTRCDSDVKGHENCPRSCTLESLSHGRLSKSEKIRMKANCLGQAFAFDWLARMHTKKFSEDWCAVLGSRNEIEKALEKWWTKELQGKEKTIPQKQLESVLTAWTKSCNVFDEAWRGKIYGPIALEDVPREAQTENEGAREAFEKWLEKLTERFGQTLTKMRAKEYWTDCHLQSKKTLVISNQSTAELIAKEFVDEGSGWYTHFCEKPLREKIFPVNWNTKIIFDLELKREERKEWDVVKEDLKDLTEAGLEVHLTTRTDTFLPRKVEEFAEMQGCGIYRYEKIGELAAAIKEIPAENGKGPEKEKGEKFMTRNTSGRTQTVLKSVTGIAMMIMFLITLSKPMLANGQILRPNTGWIPVNPFGRPMRLEEMNMKGTAPPGFQGSVEKRGQIAPTMPTTKSSMSIDHVRDWYRKALGRASTTGQPSVTVTTARPILSSRTLTTTERVLSMTTTSTTRVMTTTKGASIRTTTEEINREVLLRQRGSTAPSRRWTVRAQATTERPHQPEVTSTTQTRTSQSSTLATVTTSTPVFRRPNRELSEVHQGADPVYWCAHKGSSLWRIPDADKSPFCKPPPGLTSQWKKLRVSLYMPYRRPQTVSSAFRCAIKRTKEYFYTNLLGDQFVRTEREFLPVQRRICVAMIEQHKCPYEEKPMKPIEGGWSSNNPMNAEFPGRISSFVSGEKEVVTMNCFVEKATLFYRPHNFEIISPLYSHLEDCNYLTGSCNMADNTTLVWKSDCKESCQPCDYHFVESIEGEFTGSTEWAGGTWISKSREQALTFNKEAKLETACNGKAIRMSDQSFGILEEEYLTIVNGHGLGKRAIPEEQLAAQLTAGQLATSRSIAQLFSKECRRSSRGANPTLQARRLLRRKDVMARWLNEDTMQIFSCAEFSMQNVEYQAVNNCYRYIPVRIRIESKIINAFLDPELHILTASSPFADCGNFRHHYLQLSQNNWIKIDTRSATVQKIDPSSISEIQEASEDPSLLEITPLVFHRWTIDNDTGEGLFAHLDEWLRLDQWKSRETEHKNERATNLGALPSGLIGLTEEWFMEKLRLLLSYWTTACCIYVTFLFVRDVLIPLTWVYLMGPIVATARNLLMGYEVSRRPRATTGTRRTAQIEQEMIELAPNPMPRELSANEPATSQQEPVPTPLAMQLKRQLVAYRSRRQRSCGASVATEQQPQLSVERTERGEMDE</sequence>
<dbReference type="InterPro" id="IPR043502">
    <property type="entry name" value="DNA/RNA_pol_sf"/>
</dbReference>
<accession>A0ABD2KIN0</accession>
<feature type="region of interest" description="Disordered" evidence="2">
    <location>
        <begin position="3420"/>
        <end position="3446"/>
    </location>
</feature>
<keyword evidence="1" id="KW-0479">Metal-binding</keyword>
<feature type="compositionally biased region" description="Basic and acidic residues" evidence="2">
    <location>
        <begin position="2218"/>
        <end position="2229"/>
    </location>
</feature>
<dbReference type="InterPro" id="IPR036397">
    <property type="entry name" value="RNaseH_sf"/>
</dbReference>
<dbReference type="GO" id="GO:0006259">
    <property type="term" value="P:DNA metabolic process"/>
    <property type="evidence" value="ECO:0007669"/>
    <property type="project" value="UniProtKB-ARBA"/>
</dbReference>
<feature type="region of interest" description="Disordered" evidence="2">
    <location>
        <begin position="3379"/>
        <end position="3401"/>
    </location>
</feature>
<evidence type="ECO:0000259" key="3">
    <source>
        <dbReference type="PROSITE" id="PS50158"/>
    </source>
</evidence>
<comment type="caution">
    <text evidence="5">The sequence shown here is derived from an EMBL/GenBank/DDBJ whole genome shotgun (WGS) entry which is preliminary data.</text>
</comment>
<feature type="compositionally biased region" description="Basic and acidic residues" evidence="2">
    <location>
        <begin position="3437"/>
        <end position="3446"/>
    </location>
</feature>
<protein>
    <recommendedName>
        <fullName evidence="7">Endonuclease</fullName>
    </recommendedName>
</protein>
<proteinExistence type="predicted"/>
<dbReference type="Pfam" id="PF00078">
    <property type="entry name" value="RVT_1"/>
    <property type="match status" value="1"/>
</dbReference>
<dbReference type="SMART" id="SM00343">
    <property type="entry name" value="ZnF_C2HC"/>
    <property type="match status" value="1"/>
</dbReference>
<dbReference type="GO" id="GO:0042575">
    <property type="term" value="C:DNA polymerase complex"/>
    <property type="evidence" value="ECO:0007669"/>
    <property type="project" value="UniProtKB-ARBA"/>
</dbReference>
<dbReference type="EMBL" id="JBICCN010000021">
    <property type="protein sequence ID" value="KAL3102619.1"/>
    <property type="molecule type" value="Genomic_DNA"/>
</dbReference>
<dbReference type="InterPro" id="IPR008042">
    <property type="entry name" value="Retrotrans_Pao"/>
</dbReference>
<name>A0ABD2KIN0_HETSC</name>
<feature type="compositionally biased region" description="Polar residues" evidence="2">
    <location>
        <begin position="401"/>
        <end position="413"/>
    </location>
</feature>
<keyword evidence="1" id="KW-0863">Zinc-finger</keyword>
<dbReference type="Pfam" id="PF18701">
    <property type="entry name" value="DUF5641"/>
    <property type="match status" value="1"/>
</dbReference>
<dbReference type="PROSITE" id="PS50158">
    <property type="entry name" value="ZF_CCHC"/>
    <property type="match status" value="1"/>
</dbReference>
<keyword evidence="1" id="KW-0862">Zinc</keyword>
<dbReference type="Pfam" id="PF05380">
    <property type="entry name" value="Peptidase_A17"/>
    <property type="match status" value="1"/>
</dbReference>
<dbReference type="InterPro" id="IPR043128">
    <property type="entry name" value="Rev_trsase/Diguanyl_cyclase"/>
</dbReference>
<evidence type="ECO:0000256" key="1">
    <source>
        <dbReference type="PROSITE-ProRule" id="PRU00047"/>
    </source>
</evidence>
<feature type="compositionally biased region" description="Polar residues" evidence="2">
    <location>
        <begin position="3427"/>
        <end position="3436"/>
    </location>
</feature>
<dbReference type="Proteomes" id="UP001620645">
    <property type="component" value="Unassembled WGS sequence"/>
</dbReference>
<dbReference type="PANTHER" id="PTHR47331">
    <property type="entry name" value="PHD-TYPE DOMAIN-CONTAINING PROTEIN"/>
    <property type="match status" value="1"/>
</dbReference>
<feature type="compositionally biased region" description="Low complexity" evidence="2">
    <location>
        <begin position="2764"/>
        <end position="2776"/>
    </location>
</feature>
<dbReference type="SUPFAM" id="SSF56672">
    <property type="entry name" value="DNA/RNA polymerases"/>
    <property type="match status" value="1"/>
</dbReference>
<feature type="region of interest" description="Disordered" evidence="2">
    <location>
        <begin position="2751"/>
        <end position="2782"/>
    </location>
</feature>
<feature type="domain" description="Integrase catalytic" evidence="4">
    <location>
        <begin position="1564"/>
        <end position="1742"/>
    </location>
</feature>
<feature type="compositionally biased region" description="Basic and acidic residues" evidence="2">
    <location>
        <begin position="128"/>
        <end position="142"/>
    </location>
</feature>
<dbReference type="InterPro" id="IPR001878">
    <property type="entry name" value="Znf_CCHC"/>
</dbReference>
<feature type="region of interest" description="Disordered" evidence="2">
    <location>
        <begin position="2063"/>
        <end position="2082"/>
    </location>
</feature>
<dbReference type="Gene3D" id="3.10.10.10">
    <property type="entry name" value="HIV Type 1 Reverse Transcriptase, subunit A, domain 1"/>
    <property type="match status" value="1"/>
</dbReference>
<dbReference type="PROSITE" id="PS50994">
    <property type="entry name" value="INTEGRASE"/>
    <property type="match status" value="1"/>
</dbReference>
<keyword evidence="6" id="KW-1185">Reference proteome</keyword>
<gene>
    <name evidence="5" type="ORF">niasHS_000322</name>
</gene>
<evidence type="ECO:0000313" key="5">
    <source>
        <dbReference type="EMBL" id="KAL3102619.1"/>
    </source>
</evidence>
<dbReference type="Pfam" id="PF03564">
    <property type="entry name" value="DUF1759"/>
    <property type="match status" value="1"/>
</dbReference>
<feature type="domain" description="CCHC-type" evidence="3">
    <location>
        <begin position="473"/>
        <end position="488"/>
    </location>
</feature>
<dbReference type="Gene3D" id="3.30.420.10">
    <property type="entry name" value="Ribonuclease H-like superfamily/Ribonuclease H"/>
    <property type="match status" value="1"/>
</dbReference>
<dbReference type="InterPro" id="IPR000477">
    <property type="entry name" value="RT_dom"/>
</dbReference>
<feature type="region of interest" description="Disordered" evidence="2">
    <location>
        <begin position="397"/>
        <end position="433"/>
    </location>
</feature>
<dbReference type="PANTHER" id="PTHR47331:SF1">
    <property type="entry name" value="GAG-LIKE PROTEIN"/>
    <property type="match status" value="1"/>
</dbReference>
<dbReference type="InterPro" id="IPR012337">
    <property type="entry name" value="RNaseH-like_sf"/>
</dbReference>
<dbReference type="InterPro" id="IPR005312">
    <property type="entry name" value="DUF1759"/>
</dbReference>
<evidence type="ECO:0000313" key="6">
    <source>
        <dbReference type="Proteomes" id="UP001620645"/>
    </source>
</evidence>